<protein>
    <submittedName>
        <fullName evidence="1">Uncharacterized protein</fullName>
    </submittedName>
</protein>
<sequence length="184" mass="19561">MDVSTYHINSITQLVGQLNKGMLIDGSSSFFPNFFFRDEASPLAHLIDTSSRLLISRWVVPLSWATAAKALFTKTDSSGTIVGLLSVAPSPHATALSLHALAPSIIIVIEGLGADVYHSSVIVVAIVRKNPAAALQCIADIIEVVDPQDFEMARDQGEGGVAAARIQGKKVVVALREELVAARD</sequence>
<comment type="caution">
    <text evidence="1">The sequence shown here is derived from an EMBL/GenBank/DDBJ whole genome shotgun (WGS) entry which is preliminary data.</text>
</comment>
<reference evidence="1 2" key="1">
    <citation type="submission" date="2024-11" db="EMBL/GenBank/DDBJ databases">
        <title>A near-complete genome assembly of Cinchona calisaya.</title>
        <authorList>
            <person name="Lian D.C."/>
            <person name="Zhao X.W."/>
            <person name="Wei L."/>
        </authorList>
    </citation>
    <scope>NUCLEOTIDE SEQUENCE [LARGE SCALE GENOMIC DNA]</scope>
    <source>
        <tissue evidence="1">Nenye</tissue>
    </source>
</reference>
<name>A0ABD2YHP8_9GENT</name>
<proteinExistence type="predicted"/>
<keyword evidence="2" id="KW-1185">Reference proteome</keyword>
<evidence type="ECO:0000313" key="1">
    <source>
        <dbReference type="EMBL" id="KAL3506915.1"/>
    </source>
</evidence>
<organism evidence="1 2">
    <name type="scientific">Cinchona calisaya</name>
    <dbReference type="NCBI Taxonomy" id="153742"/>
    <lineage>
        <taxon>Eukaryota</taxon>
        <taxon>Viridiplantae</taxon>
        <taxon>Streptophyta</taxon>
        <taxon>Embryophyta</taxon>
        <taxon>Tracheophyta</taxon>
        <taxon>Spermatophyta</taxon>
        <taxon>Magnoliopsida</taxon>
        <taxon>eudicotyledons</taxon>
        <taxon>Gunneridae</taxon>
        <taxon>Pentapetalae</taxon>
        <taxon>asterids</taxon>
        <taxon>lamiids</taxon>
        <taxon>Gentianales</taxon>
        <taxon>Rubiaceae</taxon>
        <taxon>Cinchonoideae</taxon>
        <taxon>Cinchoneae</taxon>
        <taxon>Cinchona</taxon>
    </lineage>
</organism>
<accession>A0ABD2YHP8</accession>
<dbReference type="Proteomes" id="UP001630127">
    <property type="component" value="Unassembled WGS sequence"/>
</dbReference>
<dbReference type="AlphaFoldDB" id="A0ABD2YHP8"/>
<evidence type="ECO:0000313" key="2">
    <source>
        <dbReference type="Proteomes" id="UP001630127"/>
    </source>
</evidence>
<gene>
    <name evidence="1" type="ORF">ACH5RR_032297</name>
</gene>
<dbReference type="EMBL" id="JBJUIK010000013">
    <property type="protein sequence ID" value="KAL3506915.1"/>
    <property type="molecule type" value="Genomic_DNA"/>
</dbReference>